<sequence>MASTPAGGGCESPAPPPPIRPSLPSNADVEWDRFDPQAYVRHNYAVLRDDDREILRRTRDFFADAELADADCVDVGSGANLYPALSLLPFARRVDLCDWSTSNVNWLRTQVAGYDELWDPYWQVCAEHPTYAALTDPRGRLARVGRVLRASVFDVPRHAWDAGTMFFVACSISADRIEAEQAIGRFLDALRPHSPFAVAVMLGSHGYSVGPRTFPAVALQRAEVVAGITAGAYELNVHEVRLTPPLRDGYVGMLLATGRTRGRARRWSDG</sequence>
<name>A0A1C6TSV4_9ACTN</name>
<dbReference type="RefSeq" id="WP_091094810.1">
    <property type="nucleotide sequence ID" value="NZ_FMHZ01000002.1"/>
</dbReference>
<keyword evidence="1" id="KW-0489">Methyltransferase</keyword>
<dbReference type="Pfam" id="PF01234">
    <property type="entry name" value="NNMT_PNMT_TEMT"/>
    <property type="match status" value="1"/>
</dbReference>
<protein>
    <submittedName>
        <fullName evidence="5">NNMT/PNMT/TEMT family protein</fullName>
    </submittedName>
</protein>
<accession>A0A1C6TSV4</accession>
<dbReference type="GO" id="GO:0008168">
    <property type="term" value="F:methyltransferase activity"/>
    <property type="evidence" value="ECO:0007669"/>
    <property type="project" value="UniProtKB-KW"/>
</dbReference>
<evidence type="ECO:0000256" key="2">
    <source>
        <dbReference type="ARBA" id="ARBA00022679"/>
    </source>
</evidence>
<dbReference type="SUPFAM" id="SSF53335">
    <property type="entry name" value="S-adenosyl-L-methionine-dependent methyltransferases"/>
    <property type="match status" value="1"/>
</dbReference>
<dbReference type="GO" id="GO:0032259">
    <property type="term" value="P:methylation"/>
    <property type="evidence" value="ECO:0007669"/>
    <property type="project" value="UniProtKB-KW"/>
</dbReference>
<gene>
    <name evidence="5" type="ORF">GA0070606_0431</name>
</gene>
<dbReference type="STRING" id="47855.GA0070606_0431"/>
<evidence type="ECO:0000313" key="5">
    <source>
        <dbReference type="EMBL" id="SCL44749.1"/>
    </source>
</evidence>
<evidence type="ECO:0000256" key="4">
    <source>
        <dbReference type="SAM" id="MobiDB-lite"/>
    </source>
</evidence>
<dbReference type="NCBIfam" id="NF040568">
    <property type="entry name" value="SCO2525_fam"/>
    <property type="match status" value="1"/>
</dbReference>
<evidence type="ECO:0000256" key="1">
    <source>
        <dbReference type="ARBA" id="ARBA00022603"/>
    </source>
</evidence>
<dbReference type="AlphaFoldDB" id="A0A1C6TSV4"/>
<organism evidence="5 6">
    <name type="scientific">Micromonospora citrea</name>
    <dbReference type="NCBI Taxonomy" id="47855"/>
    <lineage>
        <taxon>Bacteria</taxon>
        <taxon>Bacillati</taxon>
        <taxon>Actinomycetota</taxon>
        <taxon>Actinomycetes</taxon>
        <taxon>Micromonosporales</taxon>
        <taxon>Micromonosporaceae</taxon>
        <taxon>Micromonospora</taxon>
    </lineage>
</organism>
<keyword evidence="3" id="KW-0949">S-adenosyl-L-methionine</keyword>
<reference evidence="6" key="1">
    <citation type="submission" date="2016-06" db="EMBL/GenBank/DDBJ databases">
        <authorList>
            <person name="Varghese N."/>
            <person name="Submissions Spin"/>
        </authorList>
    </citation>
    <scope>NUCLEOTIDE SEQUENCE [LARGE SCALE GENOMIC DNA]</scope>
    <source>
        <strain evidence="6">DSM 43903</strain>
    </source>
</reference>
<evidence type="ECO:0000313" key="6">
    <source>
        <dbReference type="Proteomes" id="UP000199001"/>
    </source>
</evidence>
<dbReference type="PROSITE" id="PS51681">
    <property type="entry name" value="SAM_MT_NNMT_PNMT_TEMT"/>
    <property type="match status" value="1"/>
</dbReference>
<feature type="region of interest" description="Disordered" evidence="4">
    <location>
        <begin position="1"/>
        <end position="27"/>
    </location>
</feature>
<dbReference type="InterPro" id="IPR029063">
    <property type="entry name" value="SAM-dependent_MTases_sf"/>
</dbReference>
<feature type="compositionally biased region" description="Gly residues" evidence="4">
    <location>
        <begin position="1"/>
        <end position="10"/>
    </location>
</feature>
<keyword evidence="2" id="KW-0808">Transferase</keyword>
<dbReference type="PANTHER" id="PTHR10867:SF17">
    <property type="entry name" value="NICOTINAMIDE N-METHYLTRANSFERASE"/>
    <property type="match status" value="1"/>
</dbReference>
<proteinExistence type="predicted"/>
<keyword evidence="6" id="KW-1185">Reference proteome</keyword>
<dbReference type="Gene3D" id="3.40.50.150">
    <property type="entry name" value="Vaccinia Virus protein VP39"/>
    <property type="match status" value="1"/>
</dbReference>
<evidence type="ECO:0000256" key="3">
    <source>
        <dbReference type="ARBA" id="ARBA00022691"/>
    </source>
</evidence>
<dbReference type="PANTHER" id="PTHR10867">
    <property type="entry name" value="NNMT/PNMT/TEMT FAMILY MEMBER"/>
    <property type="match status" value="1"/>
</dbReference>
<dbReference type="EMBL" id="FMHZ01000002">
    <property type="protein sequence ID" value="SCL44749.1"/>
    <property type="molecule type" value="Genomic_DNA"/>
</dbReference>
<dbReference type="Proteomes" id="UP000199001">
    <property type="component" value="Unassembled WGS sequence"/>
</dbReference>
<dbReference type="OrthoDB" id="4295132at2"/>
<dbReference type="InterPro" id="IPR000940">
    <property type="entry name" value="NNMT_TEMT_trans"/>
</dbReference>